<evidence type="ECO:0000313" key="3">
    <source>
        <dbReference type="Proteomes" id="UP001156691"/>
    </source>
</evidence>
<sequence length="151" mass="16139">MMGQFDLRASTMSRPVFLAAAAICLLISSSAAAEAQDACESIEQTLTDELAQDYAAPAAAVFEGEVTPEEVEVMTVLRSGTWSVAYVQTPVSDPGYMFFEEVEGEMQFQDVWGGMASASERPEITAWAEDLGAPADLATCFADMAATDDDE</sequence>
<dbReference type="RefSeq" id="WP_284340865.1">
    <property type="nucleotide sequence ID" value="NZ_BSNS01000011.1"/>
</dbReference>
<gene>
    <name evidence="2" type="ORF">GCM10010862_27210</name>
</gene>
<reference evidence="3" key="1">
    <citation type="journal article" date="2019" name="Int. J. Syst. Evol. Microbiol.">
        <title>The Global Catalogue of Microorganisms (GCM) 10K type strain sequencing project: providing services to taxonomists for standard genome sequencing and annotation.</title>
        <authorList>
            <consortium name="The Broad Institute Genomics Platform"/>
            <consortium name="The Broad Institute Genome Sequencing Center for Infectious Disease"/>
            <person name="Wu L."/>
            <person name="Ma J."/>
        </authorList>
    </citation>
    <scope>NUCLEOTIDE SEQUENCE [LARGE SCALE GENOMIC DNA]</scope>
    <source>
        <strain evidence="3">NBRC 112416</strain>
    </source>
</reference>
<evidence type="ECO:0000313" key="2">
    <source>
        <dbReference type="EMBL" id="GLQ55462.1"/>
    </source>
</evidence>
<dbReference type="EMBL" id="BSNS01000011">
    <property type="protein sequence ID" value="GLQ55462.1"/>
    <property type="molecule type" value="Genomic_DNA"/>
</dbReference>
<comment type="caution">
    <text evidence="2">The sequence shown here is derived from an EMBL/GenBank/DDBJ whole genome shotgun (WGS) entry which is preliminary data.</text>
</comment>
<feature type="chain" id="PRO_5045591749" description="Lipoprotein" evidence="1">
    <location>
        <begin position="34"/>
        <end position="151"/>
    </location>
</feature>
<protein>
    <recommendedName>
        <fullName evidence="4">Lipoprotein</fullName>
    </recommendedName>
</protein>
<dbReference type="Proteomes" id="UP001156691">
    <property type="component" value="Unassembled WGS sequence"/>
</dbReference>
<accession>A0ABQ5W6G5</accession>
<keyword evidence="1" id="KW-0732">Signal</keyword>
<evidence type="ECO:0008006" key="4">
    <source>
        <dbReference type="Google" id="ProtNLM"/>
    </source>
</evidence>
<keyword evidence="3" id="KW-1185">Reference proteome</keyword>
<proteinExistence type="predicted"/>
<feature type="signal peptide" evidence="1">
    <location>
        <begin position="1"/>
        <end position="33"/>
    </location>
</feature>
<evidence type="ECO:0000256" key="1">
    <source>
        <dbReference type="SAM" id="SignalP"/>
    </source>
</evidence>
<name>A0ABQ5W6G5_9HYPH</name>
<organism evidence="2 3">
    <name type="scientific">Devosia nitrariae</name>
    <dbReference type="NCBI Taxonomy" id="2071872"/>
    <lineage>
        <taxon>Bacteria</taxon>
        <taxon>Pseudomonadati</taxon>
        <taxon>Pseudomonadota</taxon>
        <taxon>Alphaproteobacteria</taxon>
        <taxon>Hyphomicrobiales</taxon>
        <taxon>Devosiaceae</taxon>
        <taxon>Devosia</taxon>
    </lineage>
</organism>